<dbReference type="InterPro" id="IPR036291">
    <property type="entry name" value="NAD(P)-bd_dom_sf"/>
</dbReference>
<dbReference type="SUPFAM" id="SSF51735">
    <property type="entry name" value="NAD(P)-binding Rossmann-fold domains"/>
    <property type="match status" value="1"/>
</dbReference>
<evidence type="ECO:0000313" key="3">
    <source>
        <dbReference type="Proteomes" id="UP000198781"/>
    </source>
</evidence>
<name>A0A1G6R655_9BURK</name>
<proteinExistence type="predicted"/>
<feature type="domain" description="NAD-dependent epimerase/dehydratase" evidence="1">
    <location>
        <begin position="23"/>
        <end position="229"/>
    </location>
</feature>
<dbReference type="Proteomes" id="UP000198781">
    <property type="component" value="Unassembled WGS sequence"/>
</dbReference>
<keyword evidence="3" id="KW-1185">Reference proteome</keyword>
<evidence type="ECO:0000259" key="1">
    <source>
        <dbReference type="Pfam" id="PF01370"/>
    </source>
</evidence>
<dbReference type="STRING" id="187868.SAMN05192589_10452"/>
<dbReference type="AlphaFoldDB" id="A0A1G6R655"/>
<dbReference type="GO" id="GO:0044877">
    <property type="term" value="F:protein-containing complex binding"/>
    <property type="evidence" value="ECO:0007669"/>
    <property type="project" value="TreeGrafter"/>
</dbReference>
<evidence type="ECO:0000313" key="2">
    <source>
        <dbReference type="EMBL" id="SDD00018.1"/>
    </source>
</evidence>
<dbReference type="PANTHER" id="PTHR12126">
    <property type="entry name" value="NADH-UBIQUINONE OXIDOREDUCTASE 39 KDA SUBUNIT-RELATED"/>
    <property type="match status" value="1"/>
</dbReference>
<accession>A0A1G6R655</accession>
<dbReference type="EMBL" id="FMZC01000004">
    <property type="protein sequence ID" value="SDD00018.1"/>
    <property type="molecule type" value="Genomic_DNA"/>
</dbReference>
<organism evidence="2 3">
    <name type="scientific">Paracidovorax valerianellae</name>
    <dbReference type="NCBI Taxonomy" id="187868"/>
    <lineage>
        <taxon>Bacteria</taxon>
        <taxon>Pseudomonadati</taxon>
        <taxon>Pseudomonadota</taxon>
        <taxon>Betaproteobacteria</taxon>
        <taxon>Burkholderiales</taxon>
        <taxon>Comamonadaceae</taxon>
        <taxon>Paracidovorax</taxon>
    </lineage>
</organism>
<dbReference type="InterPro" id="IPR051207">
    <property type="entry name" value="ComplexI_NDUFA9_subunit"/>
</dbReference>
<protein>
    <submittedName>
        <fullName evidence="2">Nucleoside-diphosphate-sugar epimerase</fullName>
    </submittedName>
</protein>
<reference evidence="2 3" key="1">
    <citation type="submission" date="2016-10" db="EMBL/GenBank/DDBJ databases">
        <authorList>
            <person name="de Groot N.N."/>
        </authorList>
    </citation>
    <scope>NUCLEOTIDE SEQUENCE [LARGE SCALE GENOMIC DNA]</scope>
    <source>
        <strain evidence="2 3">DSM 16619</strain>
    </source>
</reference>
<dbReference type="Pfam" id="PF01370">
    <property type="entry name" value="Epimerase"/>
    <property type="match status" value="1"/>
</dbReference>
<dbReference type="Gene3D" id="3.40.50.720">
    <property type="entry name" value="NAD(P)-binding Rossmann-like Domain"/>
    <property type="match status" value="1"/>
</dbReference>
<dbReference type="InterPro" id="IPR001509">
    <property type="entry name" value="Epimerase_deHydtase"/>
</dbReference>
<dbReference type="PANTHER" id="PTHR12126:SF11">
    <property type="entry name" value="NADH DEHYDROGENASE [UBIQUINONE] 1 ALPHA SUBCOMPLEX SUBUNIT 9, MITOCHONDRIAL"/>
    <property type="match status" value="1"/>
</dbReference>
<sequence>MSAPSNLPDIAEKKTPMKNAKIILPGGAGLVGQNLVAHLKLHGYHNLVVLDKHTSNLAILRQVHPDIVAEDADLAEPGTWERHFEGADVVVMLQAQIGAPQADPFVRNNLTSTGRILELIQRHRIAQTVHISSSVVESVAQDHYTETKRAQEKMVLDSGIPCVVLRPTLMFGWFDRKHLGWLSRFMRKVPVFPIPGSGRYMRQPLYAADFCRIIVRCIEERRVGGVFNITGLEKVDYIDIIRQIKAATGAGAWIVKIPYGLFSLLLKVWALFDKDPPFTADQLKALVAHDEFEVIDWPGIFGVRATPFAEAIHETFNHPEYSRVVLEF</sequence>
<gene>
    <name evidence="2" type="ORF">SAMN05192589_10452</name>
</gene>